<gene>
    <name evidence="1" type="ORF">K1T71_005656</name>
</gene>
<reference evidence="1 2" key="1">
    <citation type="journal article" date="2021" name="Front. Genet.">
        <title>Chromosome-Level Genome Assembly Reveals Significant Gene Expansion in the Toll and IMD Signaling Pathways of Dendrolimus kikuchii.</title>
        <authorList>
            <person name="Zhou J."/>
            <person name="Wu P."/>
            <person name="Xiong Z."/>
            <person name="Liu N."/>
            <person name="Zhao N."/>
            <person name="Ji M."/>
            <person name="Qiu Y."/>
            <person name="Yang B."/>
        </authorList>
    </citation>
    <scope>NUCLEOTIDE SEQUENCE [LARGE SCALE GENOMIC DNA]</scope>
    <source>
        <strain evidence="1">Ann1</strain>
    </source>
</reference>
<sequence>MKSVNEILHKDITKLDYTLIPPNFQGDVQSMRLVQGTLSRLINQLGELSATAQGLNKVITNAEKLQNSQNHFLYLLKDANANGGQGEVIGLLKVGQKHLFLFDHKDQVREVEPICVLDFFVLQDRQRHGYGKALFDHMLKDLETSPSQLAIDGPSPKMEQFLTRNYGIHLVKQNNNFAIAPQFFEQSYISKSSASTPALSPAVGRYTAAKPHSVIGSVIHGGYNNENYMGQGHDLDWMTLSSGSPSPPSKHKSPSRPSSLPVAPAVASAEVDSGSGVAPLPEQSPAGYSGARHDSQLTERGYVDMKFYHNKLWC</sequence>
<organism evidence="1 2">
    <name type="scientific">Dendrolimus kikuchii</name>
    <dbReference type="NCBI Taxonomy" id="765133"/>
    <lineage>
        <taxon>Eukaryota</taxon>
        <taxon>Metazoa</taxon>
        <taxon>Ecdysozoa</taxon>
        <taxon>Arthropoda</taxon>
        <taxon>Hexapoda</taxon>
        <taxon>Insecta</taxon>
        <taxon>Pterygota</taxon>
        <taxon>Neoptera</taxon>
        <taxon>Endopterygota</taxon>
        <taxon>Lepidoptera</taxon>
        <taxon>Glossata</taxon>
        <taxon>Ditrysia</taxon>
        <taxon>Bombycoidea</taxon>
        <taxon>Lasiocampidae</taxon>
        <taxon>Dendrolimus</taxon>
    </lineage>
</organism>
<proteinExistence type="predicted"/>
<comment type="caution">
    <text evidence="1">The sequence shown here is derived from an EMBL/GenBank/DDBJ whole genome shotgun (WGS) entry which is preliminary data.</text>
</comment>
<dbReference type="Proteomes" id="UP000824533">
    <property type="component" value="Linkage Group LG09"/>
</dbReference>
<name>A0ACC1D4Z5_9NEOP</name>
<accession>A0ACC1D4Z5</accession>
<keyword evidence="2" id="KW-1185">Reference proteome</keyword>
<evidence type="ECO:0000313" key="2">
    <source>
        <dbReference type="Proteomes" id="UP000824533"/>
    </source>
</evidence>
<dbReference type="EMBL" id="CM034395">
    <property type="protein sequence ID" value="KAJ0178881.1"/>
    <property type="molecule type" value="Genomic_DNA"/>
</dbReference>
<evidence type="ECO:0000313" key="1">
    <source>
        <dbReference type="EMBL" id="KAJ0178881.1"/>
    </source>
</evidence>
<protein>
    <submittedName>
        <fullName evidence="1">Uncharacterized protein</fullName>
    </submittedName>
</protein>